<proteinExistence type="inferred from homology"/>
<dbReference type="Gene3D" id="3.40.50.450">
    <property type="match status" value="1"/>
</dbReference>
<evidence type="ECO:0000313" key="4">
    <source>
        <dbReference type="Proteomes" id="UP001589788"/>
    </source>
</evidence>
<reference evidence="3 4" key="1">
    <citation type="submission" date="2024-09" db="EMBL/GenBank/DDBJ databases">
        <authorList>
            <person name="Sun Q."/>
            <person name="Mori K."/>
        </authorList>
    </citation>
    <scope>NUCLEOTIDE SEQUENCE [LARGE SCALE GENOMIC DNA]</scope>
    <source>
        <strain evidence="3 4">JCM 15389</strain>
    </source>
</reference>
<evidence type="ECO:0000313" key="3">
    <source>
        <dbReference type="EMBL" id="MFC0081210.1"/>
    </source>
</evidence>
<dbReference type="PANTHER" id="PTHR43022">
    <property type="entry name" value="PROTEIN SMF"/>
    <property type="match status" value="1"/>
</dbReference>
<dbReference type="RefSeq" id="WP_377788228.1">
    <property type="nucleotide sequence ID" value="NZ_JBHLYQ010000020.1"/>
</dbReference>
<dbReference type="Proteomes" id="UP001589788">
    <property type="component" value="Unassembled WGS sequence"/>
</dbReference>
<feature type="domain" description="Smf/DprA SLOG" evidence="2">
    <location>
        <begin position="90"/>
        <end position="296"/>
    </location>
</feature>
<name>A0ABV6C0J1_9ACTN</name>
<dbReference type="InterPro" id="IPR057666">
    <property type="entry name" value="DrpA_SLOG"/>
</dbReference>
<organism evidence="3 4">
    <name type="scientific">Aciditerrimonas ferrireducens</name>
    <dbReference type="NCBI Taxonomy" id="667306"/>
    <lineage>
        <taxon>Bacteria</taxon>
        <taxon>Bacillati</taxon>
        <taxon>Actinomycetota</taxon>
        <taxon>Acidimicrobiia</taxon>
        <taxon>Acidimicrobiales</taxon>
        <taxon>Acidimicrobiaceae</taxon>
        <taxon>Aciditerrimonas</taxon>
    </lineage>
</organism>
<comment type="similarity">
    <text evidence="1">Belongs to the DprA/Smf family.</text>
</comment>
<dbReference type="InterPro" id="IPR003488">
    <property type="entry name" value="DprA"/>
</dbReference>
<sequence length="318" mass="34686">MAITLSEDQRRLLALCAIRVDHASIDWSLIARQAQRPGGLDELWDGRIQERSAAAAKALPVLRHGLHRLDELNERVDAEVAAADAVGARLVTVLDKGYPVNLRLVPNLPPFLFVRGELQEEDARSVAVVGTRAASEAGLRRATRMATLLVQRGVTVVSGLARGIDTAAHRSALESGGRTIAVLGTGITRCYPPENRELAEKITCHGALVSQFWPTRGPGRDTFPRRNVVTSGLSQGTVVIEASSTSGAKMQARLALEHGKKVFLVRSLVTDQPWARSFVQQRGAIEVSDVEEVVRHLTTPDRLRLVSEQRQQLCLSLL</sequence>
<dbReference type="EMBL" id="JBHLYQ010000020">
    <property type="protein sequence ID" value="MFC0081210.1"/>
    <property type="molecule type" value="Genomic_DNA"/>
</dbReference>
<dbReference type="NCBIfam" id="TIGR00732">
    <property type="entry name" value="dprA"/>
    <property type="match status" value="1"/>
</dbReference>
<accession>A0ABV6C0J1</accession>
<keyword evidence="4" id="KW-1185">Reference proteome</keyword>
<protein>
    <submittedName>
        <fullName evidence="3">DNA-processing protein DprA</fullName>
    </submittedName>
</protein>
<evidence type="ECO:0000256" key="1">
    <source>
        <dbReference type="ARBA" id="ARBA00006525"/>
    </source>
</evidence>
<dbReference type="SUPFAM" id="SSF102405">
    <property type="entry name" value="MCP/YpsA-like"/>
    <property type="match status" value="1"/>
</dbReference>
<comment type="caution">
    <text evidence="3">The sequence shown here is derived from an EMBL/GenBank/DDBJ whole genome shotgun (WGS) entry which is preliminary data.</text>
</comment>
<evidence type="ECO:0000259" key="2">
    <source>
        <dbReference type="Pfam" id="PF02481"/>
    </source>
</evidence>
<gene>
    <name evidence="3" type="primary">dprA</name>
    <name evidence="3" type="ORF">ACFFRE_03420</name>
</gene>
<dbReference type="PANTHER" id="PTHR43022:SF1">
    <property type="entry name" value="PROTEIN SMF"/>
    <property type="match status" value="1"/>
</dbReference>
<dbReference type="Pfam" id="PF02481">
    <property type="entry name" value="DNA_processg_A"/>
    <property type="match status" value="1"/>
</dbReference>